<dbReference type="GO" id="GO:0005634">
    <property type="term" value="C:nucleus"/>
    <property type="evidence" value="ECO:0007669"/>
    <property type="project" value="TreeGrafter"/>
</dbReference>
<dbReference type="PANTHER" id="PTHR13523:SF2">
    <property type="entry name" value="COILED-COIL-HELIX-COILED-COIL-HELIX DOMAIN CONTAINING 2, ISOFORM A-RELATED"/>
    <property type="match status" value="1"/>
</dbReference>
<dbReference type="SUPFAM" id="SSF47072">
    <property type="entry name" value="Cysteine alpha-hairpin motif"/>
    <property type="match status" value="1"/>
</dbReference>
<dbReference type="Proteomes" id="UP000594638">
    <property type="component" value="Unassembled WGS sequence"/>
</dbReference>
<evidence type="ECO:0000313" key="5">
    <source>
        <dbReference type="Proteomes" id="UP000594638"/>
    </source>
</evidence>
<evidence type="ECO:0000259" key="3">
    <source>
        <dbReference type="Pfam" id="PF06747"/>
    </source>
</evidence>
<dbReference type="Gramene" id="OE9A018076T1">
    <property type="protein sequence ID" value="OE9A018076C1"/>
    <property type="gene ID" value="OE9A018076"/>
</dbReference>
<feature type="domain" description="CHCH" evidence="3">
    <location>
        <begin position="108"/>
        <end position="141"/>
    </location>
</feature>
<dbReference type="EMBL" id="CACTIH010002186">
    <property type="protein sequence ID" value="CAA2974626.1"/>
    <property type="molecule type" value="Genomic_DNA"/>
</dbReference>
<evidence type="ECO:0000256" key="1">
    <source>
        <dbReference type="ARBA" id="ARBA00023157"/>
    </source>
</evidence>
<dbReference type="Pfam" id="PF06747">
    <property type="entry name" value="CHCH"/>
    <property type="match status" value="1"/>
</dbReference>
<dbReference type="InterPro" id="IPR009069">
    <property type="entry name" value="Cys_alpha_HP_mot_SF"/>
</dbReference>
<dbReference type="GO" id="GO:0007005">
    <property type="term" value="P:mitochondrion organization"/>
    <property type="evidence" value="ECO:0007669"/>
    <property type="project" value="InterPro"/>
</dbReference>
<sequence length="149" mass="15065">MPRRSSGRSFGRRSSWSAPRPAASTPRPAPVQDPASPPAPPKSAPVGGGLGSVVAEGMAFGGGNAIAHRAVDSMLGPRTIIHESVASSSPAPGPEAATMNTLGGSDACGVQSKAFQDCLNYHGTDISKCQFYLDMLSECHKGSGAGSSI</sequence>
<dbReference type="InterPro" id="IPR055304">
    <property type="entry name" value="CHCHD2/10-like"/>
</dbReference>
<accession>A0A8S0R585</accession>
<feature type="region of interest" description="Disordered" evidence="2">
    <location>
        <begin position="1"/>
        <end position="51"/>
    </location>
</feature>
<dbReference type="InterPro" id="IPR010625">
    <property type="entry name" value="CHCH"/>
</dbReference>
<gene>
    <name evidence="4" type="ORF">OLEA9_A018076</name>
</gene>
<name>A0A8S0R585_OLEEU</name>
<feature type="compositionally biased region" description="Low complexity" evidence="2">
    <location>
        <begin position="7"/>
        <end position="26"/>
    </location>
</feature>
<organism evidence="4 5">
    <name type="scientific">Olea europaea subsp. europaea</name>
    <dbReference type="NCBI Taxonomy" id="158383"/>
    <lineage>
        <taxon>Eukaryota</taxon>
        <taxon>Viridiplantae</taxon>
        <taxon>Streptophyta</taxon>
        <taxon>Embryophyta</taxon>
        <taxon>Tracheophyta</taxon>
        <taxon>Spermatophyta</taxon>
        <taxon>Magnoliopsida</taxon>
        <taxon>eudicotyledons</taxon>
        <taxon>Gunneridae</taxon>
        <taxon>Pentapetalae</taxon>
        <taxon>asterids</taxon>
        <taxon>lamiids</taxon>
        <taxon>Lamiales</taxon>
        <taxon>Oleaceae</taxon>
        <taxon>Oleeae</taxon>
        <taxon>Olea</taxon>
    </lineage>
</organism>
<feature type="compositionally biased region" description="Pro residues" evidence="2">
    <location>
        <begin position="27"/>
        <end position="43"/>
    </location>
</feature>
<dbReference type="PANTHER" id="PTHR13523">
    <property type="entry name" value="COILED-COIL-HELIX-COILED-COIL-HELIX DOMAIN CONTAINING 2/NUR77"/>
    <property type="match status" value="1"/>
</dbReference>
<protein>
    <recommendedName>
        <fullName evidence="3">CHCH domain-containing protein</fullName>
    </recommendedName>
</protein>
<evidence type="ECO:0000313" key="4">
    <source>
        <dbReference type="EMBL" id="CAA2974626.1"/>
    </source>
</evidence>
<dbReference type="GO" id="GO:0005739">
    <property type="term" value="C:mitochondrion"/>
    <property type="evidence" value="ECO:0007669"/>
    <property type="project" value="TreeGrafter"/>
</dbReference>
<keyword evidence="5" id="KW-1185">Reference proteome</keyword>
<proteinExistence type="predicted"/>
<dbReference type="AlphaFoldDB" id="A0A8S0R585"/>
<keyword evidence="1" id="KW-1015">Disulfide bond</keyword>
<reference evidence="4 5" key="1">
    <citation type="submission" date="2019-12" db="EMBL/GenBank/DDBJ databases">
        <authorList>
            <person name="Alioto T."/>
            <person name="Alioto T."/>
            <person name="Gomez Garrido J."/>
        </authorList>
    </citation>
    <scope>NUCLEOTIDE SEQUENCE [LARGE SCALE GENOMIC DNA]</scope>
</reference>
<comment type="caution">
    <text evidence="4">The sequence shown here is derived from an EMBL/GenBank/DDBJ whole genome shotgun (WGS) entry which is preliminary data.</text>
</comment>
<evidence type="ECO:0000256" key="2">
    <source>
        <dbReference type="SAM" id="MobiDB-lite"/>
    </source>
</evidence>
<dbReference type="OrthoDB" id="1106148at2759"/>